<feature type="domain" description="HTH tetR-type" evidence="4">
    <location>
        <begin position="24"/>
        <end position="84"/>
    </location>
</feature>
<dbReference type="SUPFAM" id="SSF48498">
    <property type="entry name" value="Tetracyclin repressor-like, C-terminal domain"/>
    <property type="match status" value="1"/>
</dbReference>
<evidence type="ECO:0000256" key="2">
    <source>
        <dbReference type="PROSITE-ProRule" id="PRU00335"/>
    </source>
</evidence>
<dbReference type="Proteomes" id="UP000555411">
    <property type="component" value="Unassembled WGS sequence"/>
</dbReference>
<dbReference type="Pfam" id="PF17938">
    <property type="entry name" value="TetR_C_29"/>
    <property type="match status" value="1"/>
</dbReference>
<evidence type="ECO:0000256" key="3">
    <source>
        <dbReference type="SAM" id="MobiDB-lite"/>
    </source>
</evidence>
<comment type="caution">
    <text evidence="5">The sequence shown here is derived from an EMBL/GenBank/DDBJ whole genome shotgun (WGS) entry which is preliminary data.</text>
</comment>
<dbReference type="PROSITE" id="PS50977">
    <property type="entry name" value="HTH_TETR_2"/>
    <property type="match status" value="1"/>
</dbReference>
<dbReference type="PRINTS" id="PR00455">
    <property type="entry name" value="HTHTETR"/>
</dbReference>
<dbReference type="RefSeq" id="WP_185798954.1">
    <property type="nucleotide sequence ID" value="NZ_JACLQD010000006.1"/>
</dbReference>
<evidence type="ECO:0000259" key="4">
    <source>
        <dbReference type="PROSITE" id="PS50977"/>
    </source>
</evidence>
<protein>
    <submittedName>
        <fullName evidence="5">TetR family transcriptional regulator</fullName>
    </submittedName>
</protein>
<dbReference type="InterPro" id="IPR050109">
    <property type="entry name" value="HTH-type_TetR-like_transc_reg"/>
</dbReference>
<proteinExistence type="predicted"/>
<dbReference type="Gene3D" id="1.10.357.10">
    <property type="entry name" value="Tetracycline Repressor, domain 2"/>
    <property type="match status" value="1"/>
</dbReference>
<dbReference type="SUPFAM" id="SSF46689">
    <property type="entry name" value="Homeodomain-like"/>
    <property type="match status" value="1"/>
</dbReference>
<dbReference type="GO" id="GO:0003677">
    <property type="term" value="F:DNA binding"/>
    <property type="evidence" value="ECO:0007669"/>
    <property type="project" value="UniProtKB-UniRule"/>
</dbReference>
<feature type="region of interest" description="Disordered" evidence="3">
    <location>
        <begin position="1"/>
        <end position="25"/>
    </location>
</feature>
<dbReference type="InterPro" id="IPR041474">
    <property type="entry name" value="NicS_C"/>
</dbReference>
<keyword evidence="6" id="KW-1185">Reference proteome</keyword>
<dbReference type="InterPro" id="IPR001647">
    <property type="entry name" value="HTH_TetR"/>
</dbReference>
<name>A0A842IEF6_9RHOB</name>
<dbReference type="PANTHER" id="PTHR30328">
    <property type="entry name" value="TRANSCRIPTIONAL REPRESSOR"/>
    <property type="match status" value="1"/>
</dbReference>
<evidence type="ECO:0000256" key="1">
    <source>
        <dbReference type="ARBA" id="ARBA00023125"/>
    </source>
</evidence>
<dbReference type="InterPro" id="IPR036271">
    <property type="entry name" value="Tet_transcr_reg_TetR-rel_C_sf"/>
</dbReference>
<dbReference type="InterPro" id="IPR009057">
    <property type="entry name" value="Homeodomain-like_sf"/>
</dbReference>
<gene>
    <name evidence="5" type="ORF">H7F16_17580</name>
</gene>
<sequence length="222" mass="25300">MEPVDEKTTGSAATGRKPRTRDAEATKARILDAAKREFAKNGLGGARVDVIAEKARANKRMIYHYFESKEGLFQTILENAYVDIRTAEQKLNLDHLAPKEALERLVRFTWDYYLKNPEFITLVNSENLHRAKHLKKSEVVKVYSRKFVSMVATILDRGVEAGVFRAGIDPVQLNITIAAIGYYYLTNRFTGSIVFERDLMAKDALEERLRFNIDTILRLVSA</sequence>
<dbReference type="EMBL" id="JACLQD010000006">
    <property type="protein sequence ID" value="MBC2837334.1"/>
    <property type="molecule type" value="Genomic_DNA"/>
</dbReference>
<dbReference type="Pfam" id="PF00440">
    <property type="entry name" value="TetR_N"/>
    <property type="match status" value="1"/>
</dbReference>
<feature type="DNA-binding region" description="H-T-H motif" evidence="2">
    <location>
        <begin position="47"/>
        <end position="66"/>
    </location>
</feature>
<accession>A0A842IEF6</accession>
<evidence type="ECO:0000313" key="6">
    <source>
        <dbReference type="Proteomes" id="UP000555411"/>
    </source>
</evidence>
<keyword evidence="1 2" id="KW-0238">DNA-binding</keyword>
<dbReference type="PANTHER" id="PTHR30328:SF54">
    <property type="entry name" value="HTH-TYPE TRANSCRIPTIONAL REPRESSOR SCO4008"/>
    <property type="match status" value="1"/>
</dbReference>
<organism evidence="5 6">
    <name type="scientific">Paragemmobacter straminiformis</name>
    <dbReference type="NCBI Taxonomy" id="2045119"/>
    <lineage>
        <taxon>Bacteria</taxon>
        <taxon>Pseudomonadati</taxon>
        <taxon>Pseudomonadota</taxon>
        <taxon>Alphaproteobacteria</taxon>
        <taxon>Rhodobacterales</taxon>
        <taxon>Paracoccaceae</taxon>
        <taxon>Paragemmobacter</taxon>
    </lineage>
</organism>
<reference evidence="5 6" key="1">
    <citation type="journal article" date="2017" name="Int. J. Syst. Evol. Microbiol.">
        <title>Gemmobacter straminiformis sp. nov., isolated from an artificial fountain.</title>
        <authorList>
            <person name="Kang J.Y."/>
            <person name="Kim M.J."/>
            <person name="Chun J."/>
            <person name="Son K.P."/>
            <person name="Jahng K.Y."/>
        </authorList>
    </citation>
    <scope>NUCLEOTIDE SEQUENCE [LARGE SCALE GENOMIC DNA]</scope>
    <source>
        <strain evidence="5 6">CAM-8</strain>
    </source>
</reference>
<dbReference type="AlphaFoldDB" id="A0A842IEF6"/>
<evidence type="ECO:0000313" key="5">
    <source>
        <dbReference type="EMBL" id="MBC2837334.1"/>
    </source>
</evidence>